<sequence length="102" mass="11856">MSGLFDSLVLLFPIMFCFTYIKDLAAETATAAYNDVLQFFARCRRAMYWSLYLMLFLFTLACVKVFTDSMNAMFDGEKPSRGAYYNYLVVYALTDLELVHYL</sequence>
<evidence type="ECO:0000313" key="3">
    <source>
        <dbReference type="Proteomes" id="UP000720189"/>
    </source>
</evidence>
<evidence type="ECO:0000313" key="2">
    <source>
        <dbReference type="EMBL" id="KAH7232366.1"/>
    </source>
</evidence>
<reference evidence="2" key="1">
    <citation type="journal article" date="2021" name="Nat. Commun.">
        <title>Genetic determinants of endophytism in the Arabidopsis root mycobiome.</title>
        <authorList>
            <person name="Mesny F."/>
            <person name="Miyauchi S."/>
            <person name="Thiergart T."/>
            <person name="Pickel B."/>
            <person name="Atanasova L."/>
            <person name="Karlsson M."/>
            <person name="Huettel B."/>
            <person name="Barry K.W."/>
            <person name="Haridas S."/>
            <person name="Chen C."/>
            <person name="Bauer D."/>
            <person name="Andreopoulos W."/>
            <person name="Pangilinan J."/>
            <person name="LaButti K."/>
            <person name="Riley R."/>
            <person name="Lipzen A."/>
            <person name="Clum A."/>
            <person name="Drula E."/>
            <person name="Henrissat B."/>
            <person name="Kohler A."/>
            <person name="Grigoriev I.V."/>
            <person name="Martin F.M."/>
            <person name="Hacquard S."/>
        </authorList>
    </citation>
    <scope>NUCLEOTIDE SEQUENCE</scope>
    <source>
        <strain evidence="2">MPI-CAGE-AT-0023</strain>
    </source>
</reference>
<protein>
    <submittedName>
        <fullName evidence="2">Uncharacterized protein</fullName>
    </submittedName>
</protein>
<proteinExistence type="predicted"/>
<keyword evidence="1" id="KW-0472">Membrane</keyword>
<organism evidence="2 3">
    <name type="scientific">Fusarium redolens</name>
    <dbReference type="NCBI Taxonomy" id="48865"/>
    <lineage>
        <taxon>Eukaryota</taxon>
        <taxon>Fungi</taxon>
        <taxon>Dikarya</taxon>
        <taxon>Ascomycota</taxon>
        <taxon>Pezizomycotina</taxon>
        <taxon>Sordariomycetes</taxon>
        <taxon>Hypocreomycetidae</taxon>
        <taxon>Hypocreales</taxon>
        <taxon>Nectriaceae</taxon>
        <taxon>Fusarium</taxon>
        <taxon>Fusarium redolens species complex</taxon>
    </lineage>
</organism>
<dbReference type="Proteomes" id="UP000720189">
    <property type="component" value="Unassembled WGS sequence"/>
</dbReference>
<evidence type="ECO:0000256" key="1">
    <source>
        <dbReference type="SAM" id="Phobius"/>
    </source>
</evidence>
<dbReference type="RefSeq" id="XP_046044026.1">
    <property type="nucleotide sequence ID" value="XM_046190744.1"/>
</dbReference>
<feature type="transmembrane region" description="Helical" evidence="1">
    <location>
        <begin position="47"/>
        <end position="66"/>
    </location>
</feature>
<dbReference type="GeneID" id="70220698"/>
<keyword evidence="1" id="KW-1133">Transmembrane helix</keyword>
<dbReference type="OrthoDB" id="5013260at2759"/>
<accession>A0A9P9G4I9</accession>
<comment type="caution">
    <text evidence="2">The sequence shown here is derived from an EMBL/GenBank/DDBJ whole genome shotgun (WGS) entry which is preliminary data.</text>
</comment>
<name>A0A9P9G4I9_FUSRE</name>
<dbReference type="AlphaFoldDB" id="A0A9P9G4I9"/>
<keyword evidence="3" id="KW-1185">Reference proteome</keyword>
<keyword evidence="1" id="KW-0812">Transmembrane</keyword>
<gene>
    <name evidence="2" type="ORF">BKA55DRAFT_544700</name>
</gene>
<dbReference type="EMBL" id="JAGMUX010000019">
    <property type="protein sequence ID" value="KAH7232366.1"/>
    <property type="molecule type" value="Genomic_DNA"/>
</dbReference>